<accession>A0A8J6D8Y4</accession>
<reference evidence="13 14" key="1">
    <citation type="journal article" date="2021" name="bioRxiv">
        <title>The Gossypium anomalum genome as a resource for cotton improvement and evolutionary analysis of hybrid incompatibility.</title>
        <authorList>
            <person name="Grover C.E."/>
            <person name="Yuan D."/>
            <person name="Arick M.A."/>
            <person name="Miller E.R."/>
            <person name="Hu G."/>
            <person name="Peterson D.G."/>
            <person name="Wendel J.F."/>
            <person name="Udall J.A."/>
        </authorList>
    </citation>
    <scope>NUCLEOTIDE SEQUENCE [LARGE SCALE GENOMIC DNA]</scope>
    <source>
        <strain evidence="13">JFW-Udall</strain>
        <tissue evidence="13">Leaf</tissue>
    </source>
</reference>
<evidence type="ECO:0000313" key="14">
    <source>
        <dbReference type="Proteomes" id="UP000701853"/>
    </source>
</evidence>
<feature type="compositionally biased region" description="Gly residues" evidence="10">
    <location>
        <begin position="849"/>
        <end position="867"/>
    </location>
</feature>
<evidence type="ECO:0000313" key="13">
    <source>
        <dbReference type="EMBL" id="KAG8500019.1"/>
    </source>
</evidence>
<feature type="domain" description="K Homology" evidence="12">
    <location>
        <begin position="132"/>
        <end position="232"/>
    </location>
</feature>
<evidence type="ECO:0000256" key="7">
    <source>
        <dbReference type="ARBA" id="ARBA00022989"/>
    </source>
</evidence>
<evidence type="ECO:0000256" key="10">
    <source>
        <dbReference type="SAM" id="MobiDB-lite"/>
    </source>
</evidence>
<comment type="similarity">
    <text evidence="2">Belongs to the RETICULATA family.</text>
</comment>
<organism evidence="13 14">
    <name type="scientific">Gossypium anomalum</name>
    <dbReference type="NCBI Taxonomy" id="47600"/>
    <lineage>
        <taxon>Eukaryota</taxon>
        <taxon>Viridiplantae</taxon>
        <taxon>Streptophyta</taxon>
        <taxon>Embryophyta</taxon>
        <taxon>Tracheophyta</taxon>
        <taxon>Spermatophyta</taxon>
        <taxon>Magnoliopsida</taxon>
        <taxon>eudicotyledons</taxon>
        <taxon>Gunneridae</taxon>
        <taxon>Pentapetalae</taxon>
        <taxon>rosids</taxon>
        <taxon>malvids</taxon>
        <taxon>Malvales</taxon>
        <taxon>Malvaceae</taxon>
        <taxon>Malvoideae</taxon>
        <taxon>Gossypium</taxon>
    </lineage>
</organism>
<dbReference type="OrthoDB" id="497268at2759"/>
<feature type="region of interest" description="Disordered" evidence="10">
    <location>
        <begin position="1102"/>
        <end position="1129"/>
    </location>
</feature>
<name>A0A8J6D8Y4_9ROSI</name>
<keyword evidence="3" id="KW-0150">Chloroplast</keyword>
<feature type="transmembrane region" description="Helical" evidence="11">
    <location>
        <begin position="988"/>
        <end position="1014"/>
    </location>
</feature>
<dbReference type="GO" id="GO:0031969">
    <property type="term" value="C:chloroplast membrane"/>
    <property type="evidence" value="ECO:0007669"/>
    <property type="project" value="UniProtKB-SubCell"/>
</dbReference>
<dbReference type="Pfam" id="PF16544">
    <property type="entry name" value="STAR_dimer"/>
    <property type="match status" value="1"/>
</dbReference>
<comment type="caution">
    <text evidence="13">The sequence shown here is derived from an EMBL/GenBank/DDBJ whole genome shotgun (WGS) entry which is preliminary data.</text>
</comment>
<keyword evidence="6" id="KW-0809">Transit peptide</keyword>
<keyword evidence="5 11" id="KW-0812">Transmembrane</keyword>
<dbReference type="EMBL" id="JAHUZN010000003">
    <property type="protein sequence ID" value="KAG8500019.1"/>
    <property type="molecule type" value="Genomic_DNA"/>
</dbReference>
<dbReference type="PANTHER" id="PTHR31620">
    <property type="entry name" value="PROTEIN RETICULATA-RELATED 2, CHLOROPLASTIC-RELATED"/>
    <property type="match status" value="1"/>
</dbReference>
<feature type="region of interest" description="Disordered" evidence="10">
    <location>
        <begin position="270"/>
        <end position="294"/>
    </location>
</feature>
<protein>
    <recommendedName>
        <fullName evidence="12">K Homology domain-containing protein</fullName>
    </recommendedName>
</protein>
<dbReference type="InterPro" id="IPR021825">
    <property type="entry name" value="RETICULATA-related"/>
</dbReference>
<dbReference type="GO" id="GO:0003723">
    <property type="term" value="F:RNA binding"/>
    <property type="evidence" value="ECO:0007669"/>
    <property type="project" value="UniProtKB-UniRule"/>
</dbReference>
<dbReference type="InterPro" id="IPR032377">
    <property type="entry name" value="STAR_dimer"/>
</dbReference>
<evidence type="ECO:0000256" key="8">
    <source>
        <dbReference type="ARBA" id="ARBA00023136"/>
    </source>
</evidence>
<dbReference type="Pfam" id="PF22675">
    <property type="entry name" value="KH-I_KHDC4-BBP"/>
    <property type="match status" value="1"/>
</dbReference>
<keyword evidence="9" id="KW-0694">RNA-binding</keyword>
<evidence type="ECO:0000256" key="5">
    <source>
        <dbReference type="ARBA" id="ARBA00022692"/>
    </source>
</evidence>
<dbReference type="AlphaFoldDB" id="A0A8J6D8Y4"/>
<proteinExistence type="inferred from homology"/>
<evidence type="ECO:0000256" key="4">
    <source>
        <dbReference type="ARBA" id="ARBA00022640"/>
    </source>
</evidence>
<dbReference type="InterPro" id="IPR004087">
    <property type="entry name" value="KH_dom"/>
</dbReference>
<keyword evidence="7 11" id="KW-1133">Transmembrane helix</keyword>
<gene>
    <name evidence="13" type="ORF">CXB51_006511</name>
</gene>
<evidence type="ECO:0000256" key="1">
    <source>
        <dbReference type="ARBA" id="ARBA00004508"/>
    </source>
</evidence>
<dbReference type="InterPro" id="IPR055256">
    <property type="entry name" value="KH_1_KHDC4/BBP-like"/>
</dbReference>
<keyword evidence="8 11" id="KW-0472">Membrane</keyword>
<dbReference type="SMART" id="SM00322">
    <property type="entry name" value="KH"/>
    <property type="match status" value="1"/>
</dbReference>
<dbReference type="PROSITE" id="PS50084">
    <property type="entry name" value="KH_TYPE_1"/>
    <property type="match status" value="1"/>
</dbReference>
<dbReference type="Proteomes" id="UP000701853">
    <property type="component" value="Chromosome 3"/>
</dbReference>
<evidence type="ECO:0000256" key="11">
    <source>
        <dbReference type="SAM" id="Phobius"/>
    </source>
</evidence>
<evidence type="ECO:0000259" key="12">
    <source>
        <dbReference type="SMART" id="SM00322"/>
    </source>
</evidence>
<feature type="transmembrane region" description="Helical" evidence="11">
    <location>
        <begin position="931"/>
        <end position="951"/>
    </location>
</feature>
<comment type="subcellular location">
    <subcellularLocation>
        <location evidence="1">Plastid</location>
        <location evidence="1">Chloroplast membrane</location>
        <topology evidence="1">Multi-pass membrane protein</topology>
    </subcellularLocation>
</comment>
<dbReference type="Gene3D" id="3.30.1370.10">
    <property type="entry name" value="K Homology domain, type 1"/>
    <property type="match status" value="1"/>
</dbReference>
<dbReference type="PANTHER" id="PTHR31620:SF15">
    <property type="entry name" value="PROTEIN RETICULATA-RELATED 2, CHLOROPLASTIC-RELATED"/>
    <property type="match status" value="1"/>
</dbReference>
<feature type="transmembrane region" description="Helical" evidence="11">
    <location>
        <begin position="536"/>
        <end position="556"/>
    </location>
</feature>
<dbReference type="Pfam" id="PF11891">
    <property type="entry name" value="RETICULATA-like"/>
    <property type="match status" value="2"/>
</dbReference>
<keyword evidence="4" id="KW-0934">Plastid</keyword>
<keyword evidence="14" id="KW-1185">Reference proteome</keyword>
<evidence type="ECO:0000256" key="3">
    <source>
        <dbReference type="ARBA" id="ARBA00022528"/>
    </source>
</evidence>
<evidence type="ECO:0000256" key="6">
    <source>
        <dbReference type="ARBA" id="ARBA00022946"/>
    </source>
</evidence>
<feature type="region of interest" description="Disordered" evidence="10">
    <location>
        <begin position="849"/>
        <end position="871"/>
    </location>
</feature>
<dbReference type="InterPro" id="IPR036612">
    <property type="entry name" value="KH_dom_type_1_sf"/>
</dbReference>
<sequence>MSGLYNHRFSPVRTASPHIRNTPDIDSNQLLSELLAEHQKLGPFMQILPTCSRLLNQEILRVSGMMSNQGFGDFDRMRHRSPSPMASSNIMSNVSGTGLSNWNSLPQERLSGPPGMTMDWQGAPASPSSYNVKRILRLEIPVDTYPNFNFVGRLLGPRGNSLKRVEATTGCRVYIRGKGSIKDPDKEEQLRGRSGYEHLNDPLHILIEADLPANFVDIRLRQAQEIVEELLKPVRQQLRELTMLNSNFREESPGPTGSWNETSQNRTLRFNSKQNHRSFNGKISDLPDSNQRPKDISQESILLQSSALPTELRSGCKFSFDQITEAIHQMAAIARYLFSDLPRQSPNMTDTCRLRSQPPHVVSFPRNQPFRFQCSQMSIPKLHISCGGGDGGNHGVGGSGGGGRGGGGGSNSSDDPWKRFGILGLFLSGWRDRVAADPQFPFKVLMEELVGVTACVLGDMASRPNFGLNELDFVFSTLVVGSIMNFTLMYLLAPTASAASSSLPSIFANCPQSHMFEPGAFTLINRFGTFVYKGTVFAAVGLAAGLVGTAISNGLITMRKKMDPTFETPNKPPPTLLNAITWAIHMGVSSNFRYQTLNGIEFVLEKGLPPFAFKSSVVVLRCLNNVIGGMSFVILARMTGSQSVEQKPANIDKEKEMLMDGGVNMENNQSTFKNISGLWNDVQECGDFDRMRHRSPSPMASSNIVSNVSGTGLCSWDNLPKLKRQAQEIIEELLEPGNDELEDFIKSQHISSGQLEMIRLKVIARELCNGHSILGLVSKALGVVQEDHMAAIARYRFSDLTRQFPNTSGARPLKSQPPHVVSFPRNQPFRFQPSQISIPKLQFSCGGGDDGNHGVGGNGGGGKGDGGSNSNDDPWQRFGILGLLLSGWRDRVAADPQFPFKVLMEELVGVSACVVGDMASRPNFGLNELDFVFSTLVVGSILNFLLMYLLAPTASASSSSLPSIFANCPQSHMFEPGAYTLMNRFGTFVYKGAVFAAVGFAAGLVGTAISNGLIMMRKKMDPSFETPNKPPPTLLNAYTWATHMGISSNLRYQTLNGVEFLLAKGLPPPAFKSSVVVLRCLNNVLGGMTFVILAKFTGSQSVEQKPPNINKEKKLVDGDSLDNNQSTFK</sequence>
<evidence type="ECO:0000256" key="9">
    <source>
        <dbReference type="PROSITE-ProRule" id="PRU00117"/>
    </source>
</evidence>
<dbReference type="SUPFAM" id="SSF54791">
    <property type="entry name" value="Eukaryotic type KH-domain (KH-domain type I)"/>
    <property type="match status" value="1"/>
</dbReference>
<evidence type="ECO:0000256" key="2">
    <source>
        <dbReference type="ARBA" id="ARBA00010793"/>
    </source>
</evidence>